<proteinExistence type="predicted"/>
<organism evidence="1 2">
    <name type="scientific">Pseudonocardia xishanensis</name>
    <dbReference type="NCBI Taxonomy" id="630995"/>
    <lineage>
        <taxon>Bacteria</taxon>
        <taxon>Bacillati</taxon>
        <taxon>Actinomycetota</taxon>
        <taxon>Actinomycetes</taxon>
        <taxon>Pseudonocardiales</taxon>
        <taxon>Pseudonocardiaceae</taxon>
        <taxon>Pseudonocardia</taxon>
    </lineage>
</organism>
<accession>A0ABP8RET0</accession>
<sequence>MRNDGHTWTEVAAEFRETYRVNARVALRVAHGWSQGDVADRWNELWPDDPKTFKNISYWERWPAESGYEPSLEVLARLAEIYACHLTDLLVDVGDHRAADPVQRARTELARLPAVVTTGEQELSQDTSDDVGAGRAALRELAERLERAPAQDVAEQLAIWVSQLDPAFDRRSLLVKLGFAFTLAAATPTVDAPRPATAAVPGTLDLSGVWKSEYSFYSDGRGQELASTHYVVIRQQGNALSVESLPHSTGSELRMELALDGISATGTWEEKTSPTGYYKGAVYRGAMQLLIESGGQMTGRWLGFGKRFQINNGTWELRLESRSLTSDSVAELVRIARLTRRTSPSSGLWWTGDHRDDD</sequence>
<dbReference type="RefSeq" id="WP_345412155.1">
    <property type="nucleotide sequence ID" value="NZ_BAABGT010000008.1"/>
</dbReference>
<protein>
    <recommendedName>
        <fullName evidence="3">Helix-turn-helix protein</fullName>
    </recommendedName>
</protein>
<gene>
    <name evidence="1" type="ORF">GCM10023175_04570</name>
</gene>
<evidence type="ECO:0008006" key="3">
    <source>
        <dbReference type="Google" id="ProtNLM"/>
    </source>
</evidence>
<dbReference type="Proteomes" id="UP001501598">
    <property type="component" value="Unassembled WGS sequence"/>
</dbReference>
<keyword evidence="2" id="KW-1185">Reference proteome</keyword>
<dbReference type="InterPro" id="IPR010982">
    <property type="entry name" value="Lambda_DNA-bd_dom_sf"/>
</dbReference>
<evidence type="ECO:0000313" key="1">
    <source>
        <dbReference type="EMBL" id="GAA4536949.1"/>
    </source>
</evidence>
<dbReference type="EMBL" id="BAABGT010000008">
    <property type="protein sequence ID" value="GAA4536949.1"/>
    <property type="molecule type" value="Genomic_DNA"/>
</dbReference>
<comment type="caution">
    <text evidence="1">The sequence shown here is derived from an EMBL/GenBank/DDBJ whole genome shotgun (WGS) entry which is preliminary data.</text>
</comment>
<name>A0ABP8RET0_9PSEU</name>
<evidence type="ECO:0000313" key="2">
    <source>
        <dbReference type="Proteomes" id="UP001501598"/>
    </source>
</evidence>
<dbReference type="Gene3D" id="1.10.260.40">
    <property type="entry name" value="lambda repressor-like DNA-binding domains"/>
    <property type="match status" value="1"/>
</dbReference>
<dbReference type="InterPro" id="IPR001387">
    <property type="entry name" value="Cro/C1-type_HTH"/>
</dbReference>
<reference evidence="2" key="1">
    <citation type="journal article" date="2019" name="Int. J. Syst. Evol. Microbiol.">
        <title>The Global Catalogue of Microorganisms (GCM) 10K type strain sequencing project: providing services to taxonomists for standard genome sequencing and annotation.</title>
        <authorList>
            <consortium name="The Broad Institute Genomics Platform"/>
            <consortium name="The Broad Institute Genome Sequencing Center for Infectious Disease"/>
            <person name="Wu L."/>
            <person name="Ma J."/>
        </authorList>
    </citation>
    <scope>NUCLEOTIDE SEQUENCE [LARGE SCALE GENOMIC DNA]</scope>
    <source>
        <strain evidence="2">JCM 17906</strain>
    </source>
</reference>
<dbReference type="CDD" id="cd00093">
    <property type="entry name" value="HTH_XRE"/>
    <property type="match status" value="1"/>
</dbReference>